<dbReference type="PROSITE" id="PS51186">
    <property type="entry name" value="GNAT"/>
    <property type="match status" value="1"/>
</dbReference>
<dbReference type="Proteomes" id="UP000295496">
    <property type="component" value="Unassembled WGS sequence"/>
</dbReference>
<evidence type="ECO:0000256" key="2">
    <source>
        <dbReference type="ARBA" id="ARBA00023315"/>
    </source>
</evidence>
<keyword evidence="5" id="KW-1185">Reference proteome</keyword>
<dbReference type="Gene3D" id="3.40.630.30">
    <property type="match status" value="1"/>
</dbReference>
<dbReference type="InterPro" id="IPR016181">
    <property type="entry name" value="Acyl_CoA_acyltransferase"/>
</dbReference>
<dbReference type="CDD" id="cd04301">
    <property type="entry name" value="NAT_SF"/>
    <property type="match status" value="1"/>
</dbReference>
<dbReference type="GO" id="GO:0016747">
    <property type="term" value="F:acyltransferase activity, transferring groups other than amino-acyl groups"/>
    <property type="evidence" value="ECO:0007669"/>
    <property type="project" value="InterPro"/>
</dbReference>
<evidence type="ECO:0000259" key="3">
    <source>
        <dbReference type="PROSITE" id="PS51186"/>
    </source>
</evidence>
<dbReference type="PANTHER" id="PTHR43072:SF23">
    <property type="entry name" value="UPF0039 PROTEIN C11D3.02C"/>
    <property type="match status" value="1"/>
</dbReference>
<dbReference type="RefSeq" id="WP_132299847.1">
    <property type="nucleotide sequence ID" value="NZ_CP170642.1"/>
</dbReference>
<evidence type="ECO:0000313" key="4">
    <source>
        <dbReference type="EMBL" id="TCK71238.1"/>
    </source>
</evidence>
<evidence type="ECO:0000313" key="5">
    <source>
        <dbReference type="Proteomes" id="UP000295496"/>
    </source>
</evidence>
<dbReference type="SUPFAM" id="SSF55729">
    <property type="entry name" value="Acyl-CoA N-acyltransferases (Nat)"/>
    <property type="match status" value="1"/>
</dbReference>
<feature type="domain" description="N-acetyltransferase" evidence="3">
    <location>
        <begin position="1"/>
        <end position="166"/>
    </location>
</feature>
<dbReference type="InterPro" id="IPR000182">
    <property type="entry name" value="GNAT_dom"/>
</dbReference>
<protein>
    <submittedName>
        <fullName evidence="4">Phosphinothricin acetyltransferase</fullName>
    </submittedName>
</protein>
<reference evidence="4 5" key="1">
    <citation type="submission" date="2019-03" db="EMBL/GenBank/DDBJ databases">
        <title>Genomic Encyclopedia of Type Strains, Phase IV (KMG-IV): sequencing the most valuable type-strain genomes for metagenomic binning, comparative biology and taxonomic classification.</title>
        <authorList>
            <person name="Goeker M."/>
        </authorList>
    </citation>
    <scope>NUCLEOTIDE SEQUENCE [LARGE SCALE GENOMIC DNA]</scope>
    <source>
        <strain evidence="4 5">DSM 10053</strain>
    </source>
</reference>
<dbReference type="Pfam" id="PF13302">
    <property type="entry name" value="Acetyltransf_3"/>
    <property type="match status" value="1"/>
</dbReference>
<evidence type="ECO:0000256" key="1">
    <source>
        <dbReference type="ARBA" id="ARBA00022679"/>
    </source>
</evidence>
<dbReference type="OrthoDB" id="5459937at2"/>
<sequence length="179" mass="20655">MKIRLAQAQDLSAVVEIYNQAIPTRRITADLTPVTTQQRRPWFEEHLNNDTHPLWVMVENDAKSTVESAVQNEKVLGWCSFSPFYKRAAFDQTVEISLYLDQNARGKGYGSQALQFMQSQMAACGINTLMAYVIEENHASRRLFEKNHFERWGRYPNIANMGDSLQTFLVYGFQQLNQI</sequence>
<dbReference type="EMBL" id="SMGJ01000001">
    <property type="protein sequence ID" value="TCK71238.1"/>
    <property type="molecule type" value="Genomic_DNA"/>
</dbReference>
<name>A0A4R1L035_9PAST</name>
<dbReference type="PANTHER" id="PTHR43072">
    <property type="entry name" value="N-ACETYLTRANSFERASE"/>
    <property type="match status" value="1"/>
</dbReference>
<organism evidence="4 5">
    <name type="scientific">Lonepinella koalarum</name>
    <dbReference type="NCBI Taxonomy" id="53417"/>
    <lineage>
        <taxon>Bacteria</taxon>
        <taxon>Pseudomonadati</taxon>
        <taxon>Pseudomonadota</taxon>
        <taxon>Gammaproteobacteria</taxon>
        <taxon>Pasteurellales</taxon>
        <taxon>Pasteurellaceae</taxon>
        <taxon>Lonepinella</taxon>
    </lineage>
</organism>
<accession>A0A4R1L035</accession>
<comment type="caution">
    <text evidence="4">The sequence shown here is derived from an EMBL/GenBank/DDBJ whole genome shotgun (WGS) entry which is preliminary data.</text>
</comment>
<dbReference type="AlphaFoldDB" id="A0A4R1L035"/>
<gene>
    <name evidence="4" type="ORF">EV692_0305</name>
</gene>
<keyword evidence="1 4" id="KW-0808">Transferase</keyword>
<proteinExistence type="predicted"/>
<keyword evidence="2" id="KW-0012">Acyltransferase</keyword>